<organism evidence="4 5">
    <name type="scientific">Knipowitschia caucasica</name>
    <name type="common">Caucasian dwarf goby</name>
    <name type="synonym">Pomatoschistus caucasicus</name>
    <dbReference type="NCBI Taxonomy" id="637954"/>
    <lineage>
        <taxon>Eukaryota</taxon>
        <taxon>Metazoa</taxon>
        <taxon>Chordata</taxon>
        <taxon>Craniata</taxon>
        <taxon>Vertebrata</taxon>
        <taxon>Euteleostomi</taxon>
        <taxon>Actinopterygii</taxon>
        <taxon>Neopterygii</taxon>
        <taxon>Teleostei</taxon>
        <taxon>Neoteleostei</taxon>
        <taxon>Acanthomorphata</taxon>
        <taxon>Gobiaria</taxon>
        <taxon>Gobiiformes</taxon>
        <taxon>Gobioidei</taxon>
        <taxon>Gobiidae</taxon>
        <taxon>Gobiinae</taxon>
        <taxon>Knipowitschia</taxon>
    </lineage>
</organism>
<evidence type="ECO:0000313" key="5">
    <source>
        <dbReference type="Proteomes" id="UP001497482"/>
    </source>
</evidence>
<keyword evidence="1" id="KW-0175">Coiled coil</keyword>
<feature type="region of interest" description="Disordered" evidence="2">
    <location>
        <begin position="204"/>
        <end position="247"/>
    </location>
</feature>
<feature type="compositionally biased region" description="Pro residues" evidence="2">
    <location>
        <begin position="736"/>
        <end position="748"/>
    </location>
</feature>
<feature type="transmembrane region" description="Helical" evidence="3">
    <location>
        <begin position="12"/>
        <end position="33"/>
    </location>
</feature>
<protein>
    <recommendedName>
        <fullName evidence="6">C2H2-type domain-containing protein</fullName>
    </recommendedName>
</protein>
<evidence type="ECO:0000256" key="2">
    <source>
        <dbReference type="SAM" id="MobiDB-lite"/>
    </source>
</evidence>
<keyword evidence="3" id="KW-0812">Transmembrane</keyword>
<keyword evidence="5" id="KW-1185">Reference proteome</keyword>
<feature type="compositionally biased region" description="Low complexity" evidence="2">
    <location>
        <begin position="709"/>
        <end position="735"/>
    </location>
</feature>
<reference evidence="4 5" key="1">
    <citation type="submission" date="2024-04" db="EMBL/GenBank/DDBJ databases">
        <authorList>
            <person name="Waldvogel A.-M."/>
            <person name="Schoenle A."/>
        </authorList>
    </citation>
    <scope>NUCLEOTIDE SEQUENCE [LARGE SCALE GENOMIC DNA]</scope>
</reference>
<evidence type="ECO:0008006" key="6">
    <source>
        <dbReference type="Google" id="ProtNLM"/>
    </source>
</evidence>
<name>A0AAV2IYF1_KNICA</name>
<accession>A0AAV2IYF1</accession>
<dbReference type="AlphaFoldDB" id="A0AAV2IYF1"/>
<evidence type="ECO:0000256" key="3">
    <source>
        <dbReference type="SAM" id="Phobius"/>
    </source>
</evidence>
<sequence length="814" mass="90287">MGLERLKSRGFLTLLVRVGLVVCAVGLCVHVYLEMTLRHHTVAPAHGHTAQANGSGAKEESAAEAPEDSSLEGKMSQVRMLKKESLRDVHTALHHRKEGKQCGICFTQASCLRQHLERIHKVANKEELHLLIKYGSARTTAVLDCPCCAKKGVVRLDKHLQDRHLKTSSDERAALLREAKRAAIIKELRDLRLSDPSVPLLSELDIDPEPLVGGEGMEEEEEDQAIAGPSVSDPEPLVGGEGMEEEEDQAIAGPSLSGTSHMDQERPGPSVTLEAFQRLEARLSSLERSHAVLQKKLRSLQAAPAPVAPTSAQKGEHVGKVHNADFLYESLVEDYRLFRLGARTRPKDVDNAKQSASHSLRFCRYMAQGVAADCLTGSLRFINRLDHLRGYPTYLAKKGYKSTTTKNMITNVIMFLRHVTKRFPRQTRLRPAEASNLEYELQRIQRDIAREVVVHRQKVLKKKSANQLDPRDSVAFLNRAKSAIDAIIGRKDPEEVHGLGMGYILAYLAIVTGHRAVVFHHITKESVQEADSWKSGTRFQVLVDDHKTSRTFGQASLVLERHEFNWLRILATGEVCHEECREGEYIFHAPSGGPLRQVSDLLNRAWAAAGLGGSISFNKIRSSVSTQANDHLTEQERRRVARAMCHDPATASRFYVALPNGESLFRDRELRMKALCLASDTRPDRHTRPAISSSSESEGPEPVYQDSADSSGSELGSPEPAPSSPADDPSISEPDPSSPEPSTPPPQPSTADRQPWTPVWVCQTASRKRLFPADEEDEEPRALPHLMNCTVDVDRLPSGVLSYYANVIREYPAQ</sequence>
<dbReference type="Proteomes" id="UP001497482">
    <property type="component" value="Chromosome 10"/>
</dbReference>
<keyword evidence="3" id="KW-0472">Membrane</keyword>
<feature type="coiled-coil region" evidence="1">
    <location>
        <begin position="276"/>
        <end position="303"/>
    </location>
</feature>
<keyword evidence="3" id="KW-1133">Transmembrane helix</keyword>
<gene>
    <name evidence="4" type="ORF">KC01_LOCUS2424</name>
</gene>
<proteinExistence type="predicted"/>
<feature type="region of interest" description="Disordered" evidence="2">
    <location>
        <begin position="681"/>
        <end position="758"/>
    </location>
</feature>
<feature type="region of interest" description="Disordered" evidence="2">
    <location>
        <begin position="47"/>
        <end position="74"/>
    </location>
</feature>
<evidence type="ECO:0000256" key="1">
    <source>
        <dbReference type="SAM" id="Coils"/>
    </source>
</evidence>
<evidence type="ECO:0000313" key="4">
    <source>
        <dbReference type="EMBL" id="CAL1570080.1"/>
    </source>
</evidence>
<dbReference type="EMBL" id="OZ035832">
    <property type="protein sequence ID" value="CAL1570080.1"/>
    <property type="molecule type" value="Genomic_DNA"/>
</dbReference>